<name>A0A939HHM4_9MICC</name>
<evidence type="ECO:0000313" key="2">
    <source>
        <dbReference type="Proteomes" id="UP000664164"/>
    </source>
</evidence>
<accession>A0A939HHM4</accession>
<dbReference type="InterPro" id="IPR009097">
    <property type="entry name" value="Cyclic_Pdiesterase"/>
</dbReference>
<dbReference type="AlphaFoldDB" id="A0A939HHM4"/>
<dbReference type="Pfam" id="PF13563">
    <property type="entry name" value="2_5_RNA_ligase2"/>
    <property type="match status" value="1"/>
</dbReference>
<gene>
    <name evidence="1" type="ORF">J1902_08610</name>
</gene>
<reference evidence="1" key="1">
    <citation type="submission" date="2021-03" db="EMBL/GenBank/DDBJ databases">
        <title>A new species, PO-11, isolated from a karst cave deposit.</title>
        <authorList>
            <person name="Zhaoxiaoyong W."/>
        </authorList>
    </citation>
    <scope>NUCLEOTIDE SEQUENCE</scope>
    <source>
        <strain evidence="1">PO-11</strain>
    </source>
</reference>
<evidence type="ECO:0000313" key="1">
    <source>
        <dbReference type="EMBL" id="MBO1268031.1"/>
    </source>
</evidence>
<dbReference type="RefSeq" id="WP_207615828.1">
    <property type="nucleotide sequence ID" value="NZ_JAFNLL010000015.1"/>
</dbReference>
<dbReference type="Proteomes" id="UP000664164">
    <property type="component" value="Unassembled WGS sequence"/>
</dbReference>
<proteinExistence type="predicted"/>
<dbReference type="EMBL" id="JAFNLL010000015">
    <property type="protein sequence ID" value="MBO1268031.1"/>
    <property type="molecule type" value="Genomic_DNA"/>
</dbReference>
<protein>
    <recommendedName>
        <fullName evidence="3">2'-5' RNA ligase family protein</fullName>
    </recommendedName>
</protein>
<organism evidence="1 2">
    <name type="scientific">Arthrobacter cavernae</name>
    <dbReference type="NCBI Taxonomy" id="2817681"/>
    <lineage>
        <taxon>Bacteria</taxon>
        <taxon>Bacillati</taxon>
        <taxon>Actinomycetota</taxon>
        <taxon>Actinomycetes</taxon>
        <taxon>Micrococcales</taxon>
        <taxon>Micrococcaceae</taxon>
        <taxon>Arthrobacter</taxon>
    </lineage>
</organism>
<dbReference type="SUPFAM" id="SSF55144">
    <property type="entry name" value="LigT-like"/>
    <property type="match status" value="1"/>
</dbReference>
<keyword evidence="2" id="KW-1185">Reference proteome</keyword>
<evidence type="ECO:0008006" key="3">
    <source>
        <dbReference type="Google" id="ProtNLM"/>
    </source>
</evidence>
<comment type="caution">
    <text evidence="1">The sequence shown here is derived from an EMBL/GenBank/DDBJ whole genome shotgun (WGS) entry which is preliminary data.</text>
</comment>
<sequence length="169" mass="18679">MRNLIMVAFIEPVADGLEFPRTNWPLHITLLRFDVGPSESAGVAERLIELAAVPVMGALGALLTVGPDAEFGHQGSIPVSLVEHDPLLQGLHEELFDAVVELGGTAATPRYVLNNYRPHISHHDRRQPKQGDVVVLDRVALVDMAPDSNHTIRRILKLWALPEEPELRK</sequence>